<proteinExistence type="predicted"/>
<evidence type="ECO:0000313" key="1">
    <source>
        <dbReference type="EMBL" id="ACM29732.1"/>
    </source>
</evidence>
<dbReference type="HOGENOM" id="CLU_3401805_0_0_5"/>
<name>B9JIJ0_RHIR8</name>
<dbReference type="EMBL" id="CP000629">
    <property type="protein sequence ID" value="ACM29732.1"/>
    <property type="molecule type" value="Genomic_DNA"/>
</dbReference>
<gene>
    <name evidence="1" type="ordered locus">Arad_8464</name>
</gene>
<protein>
    <submittedName>
        <fullName evidence="1">Uncharacterized protein</fullName>
    </submittedName>
</protein>
<evidence type="ECO:0000313" key="2">
    <source>
        <dbReference type="Proteomes" id="UP000001600"/>
    </source>
</evidence>
<reference evidence="1 2" key="1">
    <citation type="journal article" date="2009" name="J. Bacteriol.">
        <title>Genome sequences of three Agrobacterium biovars help elucidate the evolution of multichromosome genomes in bacteria.</title>
        <authorList>
            <person name="Slater S.C."/>
            <person name="Goldman B.S."/>
            <person name="Goodner B."/>
            <person name="Setubal J.C."/>
            <person name="Farrand S.K."/>
            <person name="Nester E.W."/>
            <person name="Burr T.J."/>
            <person name="Banta L."/>
            <person name="Dickerman A.W."/>
            <person name="Paulsen I."/>
            <person name="Otten L."/>
            <person name="Suen G."/>
            <person name="Welch R."/>
            <person name="Almeida N.F."/>
            <person name="Arnold F."/>
            <person name="Burton O.T."/>
            <person name="Du Z."/>
            <person name="Ewing A."/>
            <person name="Godsy E."/>
            <person name="Heisel S."/>
            <person name="Houmiel K.L."/>
            <person name="Jhaveri J."/>
            <person name="Lu J."/>
            <person name="Miller N.M."/>
            <person name="Norton S."/>
            <person name="Chen Q."/>
            <person name="Phoolcharoen W."/>
            <person name="Ohlin V."/>
            <person name="Ondrusek D."/>
            <person name="Pride N."/>
            <person name="Stricklin S.L."/>
            <person name="Sun J."/>
            <person name="Wheeler C."/>
            <person name="Wilson L."/>
            <person name="Zhu H."/>
            <person name="Wood D.W."/>
        </authorList>
    </citation>
    <scope>NUCLEOTIDE SEQUENCE [LARGE SCALE GENOMIC DNA]</scope>
    <source>
        <strain evidence="2">K84 / ATCC BAA-868</strain>
    </source>
</reference>
<dbReference type="AlphaFoldDB" id="B9JIJ0"/>
<dbReference type="Proteomes" id="UP000001600">
    <property type="component" value="Chromosome 2"/>
</dbReference>
<organism evidence="1 2">
    <name type="scientific">Rhizobium rhizogenes (strain K84 / ATCC BAA-868)</name>
    <name type="common">Agrobacterium radiobacter</name>
    <dbReference type="NCBI Taxonomy" id="311403"/>
    <lineage>
        <taxon>Bacteria</taxon>
        <taxon>Pseudomonadati</taxon>
        <taxon>Pseudomonadota</taxon>
        <taxon>Alphaproteobacteria</taxon>
        <taxon>Hyphomicrobiales</taxon>
        <taxon>Rhizobiaceae</taxon>
        <taxon>Rhizobium/Agrobacterium group</taxon>
        <taxon>Rhizobium</taxon>
    </lineage>
</organism>
<dbReference type="KEGG" id="ara:Arad_8464"/>
<accession>B9JIJ0</accession>
<sequence>MERIAAMAFLGRGFDGDAHSTVSSSCMKQA</sequence>